<organism evidence="1">
    <name type="scientific">gut metagenome</name>
    <dbReference type="NCBI Taxonomy" id="749906"/>
    <lineage>
        <taxon>unclassified sequences</taxon>
        <taxon>metagenomes</taxon>
        <taxon>organismal metagenomes</taxon>
    </lineage>
</organism>
<gene>
    <name evidence="1" type="ORF">EVA_05307</name>
</gene>
<reference evidence="1" key="1">
    <citation type="journal article" date="2012" name="PLoS ONE">
        <title>Gene sets for utilization of primary and secondary nutrition supplies in the distal gut of endangered iberian lynx.</title>
        <authorList>
            <person name="Alcaide M."/>
            <person name="Messina E."/>
            <person name="Richter M."/>
            <person name="Bargiela R."/>
            <person name="Peplies J."/>
            <person name="Huws S.A."/>
            <person name="Newbold C.J."/>
            <person name="Golyshin P.N."/>
            <person name="Simon M.A."/>
            <person name="Lopez G."/>
            <person name="Yakimov M.M."/>
            <person name="Ferrer M."/>
        </authorList>
    </citation>
    <scope>NUCLEOTIDE SEQUENCE</scope>
</reference>
<sequence>MKSAGTLNDGRDRLKITGAETDGPVNRFAFRLRTEAAGIDNRKSNFPFPKIIAEIFAGLGNVAGVVEDVVGNLERVAETKGIAGHGGFLFRRAIGDGGGHAGGGFKKTGGFPFNHLEVALFIHTGVMGIDHLNDLSFAQTIRCVG</sequence>
<proteinExistence type="predicted"/>
<accession>J9GGP8</accession>
<dbReference type="AlphaFoldDB" id="J9GGP8"/>
<name>J9GGP8_9ZZZZ</name>
<dbReference type="EMBL" id="AMCI01001112">
    <property type="protein sequence ID" value="EJX06582.1"/>
    <property type="molecule type" value="Genomic_DNA"/>
</dbReference>
<comment type="caution">
    <text evidence="1">The sequence shown here is derived from an EMBL/GenBank/DDBJ whole genome shotgun (WGS) entry which is preliminary data.</text>
</comment>
<protein>
    <submittedName>
        <fullName evidence="1">Uncharacterized protein</fullName>
    </submittedName>
</protein>
<evidence type="ECO:0000313" key="1">
    <source>
        <dbReference type="EMBL" id="EJX06582.1"/>
    </source>
</evidence>